<name>A0A251RTR5_HELAN</name>
<feature type="transmembrane region" description="Helical" evidence="2">
    <location>
        <begin position="12"/>
        <end position="30"/>
    </location>
</feature>
<dbReference type="InParanoid" id="A0A251RTR5"/>
<evidence type="ECO:0000313" key="3">
    <source>
        <dbReference type="EMBL" id="OTF87621.1"/>
    </source>
</evidence>
<dbReference type="AlphaFoldDB" id="A0A251RTR5"/>
<sequence length="167" mass="17518">MCYVGKATKIFIFLITVLLITGLLLGFGVLRHKIHLNSHNCSGNSCSQSDLYPPPVDFPITSTPDSGASNPSDLYPPPPLPSSGSSSNLAPPPPVPSLAPPPSELSSGNQPPPPPSPVSVAPPPPPVVAVAPPPGFNPAIRFRYILSDTFGEMNHSSKPPTPFVWKD</sequence>
<evidence type="ECO:0000256" key="2">
    <source>
        <dbReference type="SAM" id="Phobius"/>
    </source>
</evidence>
<dbReference type="InterPro" id="IPR040277">
    <property type="entry name" value="Os04g0629400-like"/>
</dbReference>
<proteinExistence type="predicted"/>
<feature type="region of interest" description="Disordered" evidence="1">
    <location>
        <begin position="56"/>
        <end position="133"/>
    </location>
</feature>
<keyword evidence="4" id="KW-1185">Reference proteome</keyword>
<organism evidence="3 4">
    <name type="scientific">Helianthus annuus</name>
    <name type="common">Common sunflower</name>
    <dbReference type="NCBI Taxonomy" id="4232"/>
    <lineage>
        <taxon>Eukaryota</taxon>
        <taxon>Viridiplantae</taxon>
        <taxon>Streptophyta</taxon>
        <taxon>Embryophyta</taxon>
        <taxon>Tracheophyta</taxon>
        <taxon>Spermatophyta</taxon>
        <taxon>Magnoliopsida</taxon>
        <taxon>eudicotyledons</taxon>
        <taxon>Gunneridae</taxon>
        <taxon>Pentapetalae</taxon>
        <taxon>asterids</taxon>
        <taxon>campanulids</taxon>
        <taxon>Asterales</taxon>
        <taxon>Asteraceae</taxon>
        <taxon>Asteroideae</taxon>
        <taxon>Heliantheae alliance</taxon>
        <taxon>Heliantheae</taxon>
        <taxon>Helianthus</taxon>
    </lineage>
</organism>
<protein>
    <submittedName>
        <fullName evidence="3">Uncharacterized protein</fullName>
    </submittedName>
</protein>
<keyword evidence="2" id="KW-1133">Transmembrane helix</keyword>
<keyword evidence="2" id="KW-0472">Membrane</keyword>
<dbReference type="OMA" id="FIWSSNQ"/>
<accession>A0A251RTR5</accession>
<feature type="compositionally biased region" description="Pro residues" evidence="1">
    <location>
        <begin position="110"/>
        <end position="133"/>
    </location>
</feature>
<gene>
    <name evidence="3" type="ORF">HannXRQ_Chr17g0563901</name>
</gene>
<keyword evidence="2" id="KW-0812">Transmembrane</keyword>
<dbReference type="Proteomes" id="UP000215914">
    <property type="component" value="Chromosome 17"/>
</dbReference>
<dbReference type="PANTHER" id="PTHR36036">
    <property type="entry name" value="PROLINE-RICH FAMILY PROTEIN"/>
    <property type="match status" value="1"/>
</dbReference>
<feature type="compositionally biased region" description="Pro residues" evidence="1">
    <location>
        <begin position="90"/>
        <end position="103"/>
    </location>
</feature>
<dbReference type="PANTHER" id="PTHR36036:SF1">
    <property type="entry name" value="PROLINE-RICH FAMILY PROTEIN"/>
    <property type="match status" value="1"/>
</dbReference>
<reference evidence="4" key="1">
    <citation type="journal article" date="2017" name="Nature">
        <title>The sunflower genome provides insights into oil metabolism, flowering and Asterid evolution.</title>
        <authorList>
            <person name="Badouin H."/>
            <person name="Gouzy J."/>
            <person name="Grassa C.J."/>
            <person name="Murat F."/>
            <person name="Staton S.E."/>
            <person name="Cottret L."/>
            <person name="Lelandais-Briere C."/>
            <person name="Owens G.L."/>
            <person name="Carrere S."/>
            <person name="Mayjonade B."/>
            <person name="Legrand L."/>
            <person name="Gill N."/>
            <person name="Kane N.C."/>
            <person name="Bowers J.E."/>
            <person name="Hubner S."/>
            <person name="Bellec A."/>
            <person name="Berard A."/>
            <person name="Berges H."/>
            <person name="Blanchet N."/>
            <person name="Boniface M.C."/>
            <person name="Brunel D."/>
            <person name="Catrice O."/>
            <person name="Chaidir N."/>
            <person name="Claudel C."/>
            <person name="Donnadieu C."/>
            <person name="Faraut T."/>
            <person name="Fievet G."/>
            <person name="Helmstetter N."/>
            <person name="King M."/>
            <person name="Knapp S.J."/>
            <person name="Lai Z."/>
            <person name="Le Paslier M.C."/>
            <person name="Lippi Y."/>
            <person name="Lorenzon L."/>
            <person name="Mandel J.R."/>
            <person name="Marage G."/>
            <person name="Marchand G."/>
            <person name="Marquand E."/>
            <person name="Bret-Mestries E."/>
            <person name="Morien E."/>
            <person name="Nambeesan S."/>
            <person name="Nguyen T."/>
            <person name="Pegot-Espagnet P."/>
            <person name="Pouilly N."/>
            <person name="Raftis F."/>
            <person name="Sallet E."/>
            <person name="Schiex T."/>
            <person name="Thomas J."/>
            <person name="Vandecasteele C."/>
            <person name="Vares D."/>
            <person name="Vear F."/>
            <person name="Vautrin S."/>
            <person name="Crespi M."/>
            <person name="Mangin B."/>
            <person name="Burke J.M."/>
            <person name="Salse J."/>
            <person name="Munos S."/>
            <person name="Vincourt P."/>
            <person name="Rieseberg L.H."/>
            <person name="Langlade N.B."/>
        </authorList>
    </citation>
    <scope>NUCLEOTIDE SEQUENCE [LARGE SCALE GENOMIC DNA]</scope>
    <source>
        <strain evidence="4">cv. SF193</strain>
    </source>
</reference>
<dbReference type="EMBL" id="CM007906">
    <property type="protein sequence ID" value="OTF87621.1"/>
    <property type="molecule type" value="Genomic_DNA"/>
</dbReference>
<evidence type="ECO:0000313" key="4">
    <source>
        <dbReference type="Proteomes" id="UP000215914"/>
    </source>
</evidence>
<evidence type="ECO:0000256" key="1">
    <source>
        <dbReference type="SAM" id="MobiDB-lite"/>
    </source>
</evidence>